<dbReference type="PANTHER" id="PTHR44145:SF3">
    <property type="entry name" value="DNAJ HOMOLOG SUBFAMILY A MEMBER 3, MITOCHONDRIAL"/>
    <property type="match status" value="1"/>
</dbReference>
<evidence type="ECO:0000256" key="3">
    <source>
        <dbReference type="ARBA" id="ARBA00022771"/>
    </source>
</evidence>
<evidence type="ECO:0000256" key="7">
    <source>
        <dbReference type="SAM" id="MobiDB-lite"/>
    </source>
</evidence>
<keyword evidence="4 6" id="KW-0862">Zinc</keyword>
<dbReference type="PANTHER" id="PTHR44145">
    <property type="entry name" value="DNAJ HOMOLOG SUBFAMILY A MEMBER 3, MITOCHONDRIAL"/>
    <property type="match status" value="1"/>
</dbReference>
<dbReference type="SUPFAM" id="SSF49493">
    <property type="entry name" value="HSP40/DnaJ peptide-binding domain"/>
    <property type="match status" value="1"/>
</dbReference>
<dbReference type="FunFam" id="2.60.260.20:FF:000005">
    <property type="entry name" value="Chaperone protein dnaJ 1, mitochondrial"/>
    <property type="match status" value="1"/>
</dbReference>
<dbReference type="GO" id="GO:0006457">
    <property type="term" value="P:protein folding"/>
    <property type="evidence" value="ECO:0007669"/>
    <property type="project" value="InterPro"/>
</dbReference>
<dbReference type="EMBL" id="LUCH01004772">
    <property type="protein sequence ID" value="KAF5398653.1"/>
    <property type="molecule type" value="Genomic_DNA"/>
</dbReference>
<gene>
    <name evidence="9" type="ORF">PHET_08000</name>
</gene>
<proteinExistence type="predicted"/>
<reference evidence="9" key="1">
    <citation type="submission" date="2019-05" db="EMBL/GenBank/DDBJ databases">
        <title>Annotation for the trematode Paragonimus heterotremus.</title>
        <authorList>
            <person name="Choi Y.-J."/>
        </authorList>
    </citation>
    <scope>NUCLEOTIDE SEQUENCE</scope>
    <source>
        <strain evidence="9">LC</strain>
    </source>
</reference>
<dbReference type="CDD" id="cd10719">
    <property type="entry name" value="DnaJ_zf"/>
    <property type="match status" value="1"/>
</dbReference>
<evidence type="ECO:0000259" key="8">
    <source>
        <dbReference type="PROSITE" id="PS51188"/>
    </source>
</evidence>
<dbReference type="GO" id="GO:0043066">
    <property type="term" value="P:negative regulation of apoptotic process"/>
    <property type="evidence" value="ECO:0007669"/>
    <property type="project" value="TreeGrafter"/>
</dbReference>
<protein>
    <recommendedName>
        <fullName evidence="8">CR-type domain-containing protein</fullName>
    </recommendedName>
</protein>
<dbReference type="Pfam" id="PF00684">
    <property type="entry name" value="DnaJ_CXXCXGXG"/>
    <property type="match status" value="1"/>
</dbReference>
<sequence length="332" mass="35524">MPATCSRCGGSRAEPGSGATTCPSCQGTGTENLNTGPFLLRSICRRCQGSGSVVRYPCVECEGKGKVIARQRVNVAIPAVYAPCSLQVFHIPGVEDGQVLRVSVGGSRTGTQELFVQVRVERSREFRREGPDIHSDVSISLAQAALGGKIRVPGIYETMLVTIPPGSASHDRIRLPGKGISRVNGYGYGDHYLHIKVRAPRRLTELQRALLLAYAETEQDVTGTIEGVTSTESGLDKLRKALLGTSTPSSSGRETFTNKSDTTHRGADPQADEDEDGGERRAIDTTSGFLLSRIRAALLTNPDLGTVASDAQQPVSKTSENVEKKKSRASDK</sequence>
<evidence type="ECO:0000256" key="1">
    <source>
        <dbReference type="ARBA" id="ARBA00022723"/>
    </source>
</evidence>
<evidence type="ECO:0000256" key="4">
    <source>
        <dbReference type="ARBA" id="ARBA00022833"/>
    </source>
</evidence>
<evidence type="ECO:0000313" key="9">
    <source>
        <dbReference type="EMBL" id="KAF5398653.1"/>
    </source>
</evidence>
<dbReference type="InterPro" id="IPR051938">
    <property type="entry name" value="Apopto_cytoskel_mod"/>
</dbReference>
<dbReference type="InterPro" id="IPR008971">
    <property type="entry name" value="HSP40/DnaJ_pept-bd"/>
</dbReference>
<keyword evidence="2" id="KW-0677">Repeat</keyword>
<dbReference type="CDD" id="cd10747">
    <property type="entry name" value="DnaJ_C"/>
    <property type="match status" value="1"/>
</dbReference>
<name>A0A8J4T4Q6_9TREM</name>
<dbReference type="AlphaFoldDB" id="A0A8J4T4Q6"/>
<keyword evidence="5" id="KW-0143">Chaperone</keyword>
<keyword evidence="10" id="KW-1185">Reference proteome</keyword>
<dbReference type="OrthoDB" id="10256793at2759"/>
<dbReference type="Gene3D" id="2.60.260.20">
    <property type="entry name" value="Urease metallochaperone UreE, N-terminal domain"/>
    <property type="match status" value="1"/>
</dbReference>
<dbReference type="FunFam" id="2.10.230.10:FF:000002">
    <property type="entry name" value="Molecular chaperone DnaJ"/>
    <property type="match status" value="1"/>
</dbReference>
<dbReference type="GO" id="GO:0008270">
    <property type="term" value="F:zinc ion binding"/>
    <property type="evidence" value="ECO:0007669"/>
    <property type="project" value="UniProtKB-KW"/>
</dbReference>
<dbReference type="InterPro" id="IPR002939">
    <property type="entry name" value="DnaJ_C"/>
</dbReference>
<dbReference type="Pfam" id="PF01556">
    <property type="entry name" value="DnaJ_C"/>
    <property type="match status" value="1"/>
</dbReference>
<feature type="region of interest" description="Disordered" evidence="7">
    <location>
        <begin position="305"/>
        <end position="332"/>
    </location>
</feature>
<dbReference type="GO" id="GO:0005739">
    <property type="term" value="C:mitochondrion"/>
    <property type="evidence" value="ECO:0007669"/>
    <property type="project" value="TreeGrafter"/>
</dbReference>
<feature type="compositionally biased region" description="Polar residues" evidence="7">
    <location>
        <begin position="244"/>
        <end position="260"/>
    </location>
</feature>
<feature type="compositionally biased region" description="Basic and acidic residues" evidence="7">
    <location>
        <begin position="320"/>
        <end position="332"/>
    </location>
</feature>
<keyword evidence="1 6" id="KW-0479">Metal-binding</keyword>
<dbReference type="PROSITE" id="PS51188">
    <property type="entry name" value="ZF_CR"/>
    <property type="match status" value="1"/>
</dbReference>
<dbReference type="GO" id="GO:0007005">
    <property type="term" value="P:mitochondrion organization"/>
    <property type="evidence" value="ECO:0007669"/>
    <property type="project" value="TreeGrafter"/>
</dbReference>
<feature type="zinc finger region" description="CR-type" evidence="6">
    <location>
        <begin position="1"/>
        <end position="70"/>
    </location>
</feature>
<dbReference type="GO" id="GO:0051082">
    <property type="term" value="F:unfolded protein binding"/>
    <property type="evidence" value="ECO:0007669"/>
    <property type="project" value="InterPro"/>
</dbReference>
<organism evidence="9 10">
    <name type="scientific">Paragonimus heterotremus</name>
    <dbReference type="NCBI Taxonomy" id="100268"/>
    <lineage>
        <taxon>Eukaryota</taxon>
        <taxon>Metazoa</taxon>
        <taxon>Spiralia</taxon>
        <taxon>Lophotrochozoa</taxon>
        <taxon>Platyhelminthes</taxon>
        <taxon>Trematoda</taxon>
        <taxon>Digenea</taxon>
        <taxon>Plagiorchiida</taxon>
        <taxon>Troglotremata</taxon>
        <taxon>Troglotrematidae</taxon>
        <taxon>Paragonimus</taxon>
    </lineage>
</organism>
<dbReference type="SUPFAM" id="SSF57938">
    <property type="entry name" value="DnaJ/Hsp40 cysteine-rich domain"/>
    <property type="match status" value="1"/>
</dbReference>
<evidence type="ECO:0000256" key="5">
    <source>
        <dbReference type="ARBA" id="ARBA00023186"/>
    </source>
</evidence>
<keyword evidence="3 6" id="KW-0863">Zinc-finger</keyword>
<feature type="compositionally biased region" description="Polar residues" evidence="7">
    <location>
        <begin position="309"/>
        <end position="319"/>
    </location>
</feature>
<dbReference type="InterPro" id="IPR036410">
    <property type="entry name" value="HSP_DnaJ_Cys-rich_dom_sf"/>
</dbReference>
<dbReference type="GO" id="GO:0031072">
    <property type="term" value="F:heat shock protein binding"/>
    <property type="evidence" value="ECO:0007669"/>
    <property type="project" value="InterPro"/>
</dbReference>
<feature type="domain" description="CR-type" evidence="8">
    <location>
        <begin position="1"/>
        <end position="70"/>
    </location>
</feature>
<feature type="region of interest" description="Disordered" evidence="7">
    <location>
        <begin position="243"/>
        <end position="282"/>
    </location>
</feature>
<evidence type="ECO:0000313" key="10">
    <source>
        <dbReference type="Proteomes" id="UP000748531"/>
    </source>
</evidence>
<comment type="caution">
    <text evidence="9">The sequence shown here is derived from an EMBL/GenBank/DDBJ whole genome shotgun (WGS) entry which is preliminary data.</text>
</comment>
<dbReference type="InterPro" id="IPR001305">
    <property type="entry name" value="HSP_DnaJ_Cys-rich_dom"/>
</dbReference>
<accession>A0A8J4T4Q6</accession>
<feature type="region of interest" description="Disordered" evidence="7">
    <location>
        <begin position="1"/>
        <end position="21"/>
    </location>
</feature>
<evidence type="ECO:0000256" key="6">
    <source>
        <dbReference type="PROSITE-ProRule" id="PRU00546"/>
    </source>
</evidence>
<dbReference type="Gene3D" id="2.10.230.10">
    <property type="entry name" value="Heat shock protein DnaJ, cysteine-rich domain"/>
    <property type="match status" value="1"/>
</dbReference>
<evidence type="ECO:0000256" key="2">
    <source>
        <dbReference type="ARBA" id="ARBA00022737"/>
    </source>
</evidence>
<dbReference type="Proteomes" id="UP000748531">
    <property type="component" value="Unassembled WGS sequence"/>
</dbReference>